<dbReference type="PROSITE" id="PS50206">
    <property type="entry name" value="RHODANESE_3"/>
    <property type="match status" value="1"/>
</dbReference>
<accession>A0ABV5CBJ7</accession>
<feature type="chain" id="PRO_5045651252" evidence="2">
    <location>
        <begin position="21"/>
        <end position="168"/>
    </location>
</feature>
<feature type="domain" description="Rhodanese" evidence="3">
    <location>
        <begin position="78"/>
        <end position="168"/>
    </location>
</feature>
<evidence type="ECO:0000313" key="4">
    <source>
        <dbReference type="EMBL" id="MFB5944907.1"/>
    </source>
</evidence>
<organism evidence="4 5">
    <name type="scientific">Albibacterium profundi</name>
    <dbReference type="NCBI Taxonomy" id="3134906"/>
    <lineage>
        <taxon>Bacteria</taxon>
        <taxon>Pseudomonadati</taxon>
        <taxon>Bacteroidota</taxon>
        <taxon>Sphingobacteriia</taxon>
        <taxon>Sphingobacteriales</taxon>
        <taxon>Sphingobacteriaceae</taxon>
        <taxon>Albibacterium</taxon>
    </lineage>
</organism>
<dbReference type="PROSITE" id="PS51257">
    <property type="entry name" value="PROKAR_LIPOPROTEIN"/>
    <property type="match status" value="1"/>
</dbReference>
<proteinExistence type="predicted"/>
<dbReference type="SMART" id="SM00450">
    <property type="entry name" value="RHOD"/>
    <property type="match status" value="1"/>
</dbReference>
<evidence type="ECO:0000256" key="1">
    <source>
        <dbReference type="SAM" id="MobiDB-lite"/>
    </source>
</evidence>
<dbReference type="InterPro" id="IPR001763">
    <property type="entry name" value="Rhodanese-like_dom"/>
</dbReference>
<comment type="caution">
    <text evidence="4">The sequence shown here is derived from an EMBL/GenBank/DDBJ whole genome shotgun (WGS) entry which is preliminary data.</text>
</comment>
<dbReference type="CDD" id="cd00158">
    <property type="entry name" value="RHOD"/>
    <property type="match status" value="1"/>
</dbReference>
<feature type="region of interest" description="Disordered" evidence="1">
    <location>
        <begin position="26"/>
        <end position="64"/>
    </location>
</feature>
<feature type="compositionally biased region" description="Polar residues" evidence="1">
    <location>
        <begin position="26"/>
        <end position="37"/>
    </location>
</feature>
<dbReference type="InterPro" id="IPR036873">
    <property type="entry name" value="Rhodanese-like_dom_sf"/>
</dbReference>
<feature type="compositionally biased region" description="Low complexity" evidence="1">
    <location>
        <begin position="38"/>
        <end position="64"/>
    </location>
</feature>
<keyword evidence="5" id="KW-1185">Reference proteome</keyword>
<protein>
    <submittedName>
        <fullName evidence="4">Rhodanese-like domain-containing protein</fullName>
    </submittedName>
</protein>
<sequence>MRKIFLNISGVLLMGIVVSACSSLKSTPTASTDGNNRTSVETTTEASTSTSAGTSTSASVSSNNVKSVNTEQFSKLLLLDNVQVLDVRTAEEYEGGHIEDAVNIDVLKDDFKAKAAKLDKSKPVLVYCRSGKRSMKAASTLESMGFTRIVNLDGGMLAWEEDDMPVEK</sequence>
<evidence type="ECO:0000256" key="2">
    <source>
        <dbReference type="SAM" id="SignalP"/>
    </source>
</evidence>
<dbReference type="RefSeq" id="WP_375556466.1">
    <property type="nucleotide sequence ID" value="NZ_JBBVGT010000002.1"/>
</dbReference>
<dbReference type="Proteomes" id="UP001580928">
    <property type="component" value="Unassembled WGS sequence"/>
</dbReference>
<dbReference type="Pfam" id="PF00581">
    <property type="entry name" value="Rhodanese"/>
    <property type="match status" value="1"/>
</dbReference>
<evidence type="ECO:0000259" key="3">
    <source>
        <dbReference type="PROSITE" id="PS50206"/>
    </source>
</evidence>
<dbReference type="PANTHER" id="PTHR45431">
    <property type="entry name" value="RHODANESE-LIKE DOMAIN-CONTAINING PROTEIN 15, CHLOROPLASTIC"/>
    <property type="match status" value="1"/>
</dbReference>
<feature type="signal peptide" evidence="2">
    <location>
        <begin position="1"/>
        <end position="20"/>
    </location>
</feature>
<dbReference type="Gene3D" id="3.40.250.10">
    <property type="entry name" value="Rhodanese-like domain"/>
    <property type="match status" value="1"/>
</dbReference>
<dbReference type="InterPro" id="IPR052367">
    <property type="entry name" value="Thiosulfate_ST/Rhodanese-like"/>
</dbReference>
<name>A0ABV5CBJ7_9SPHI</name>
<dbReference type="SUPFAM" id="SSF52821">
    <property type="entry name" value="Rhodanese/Cell cycle control phosphatase"/>
    <property type="match status" value="1"/>
</dbReference>
<dbReference type="EMBL" id="JBBVGT010000002">
    <property type="protein sequence ID" value="MFB5944907.1"/>
    <property type="molecule type" value="Genomic_DNA"/>
</dbReference>
<evidence type="ECO:0000313" key="5">
    <source>
        <dbReference type="Proteomes" id="UP001580928"/>
    </source>
</evidence>
<gene>
    <name evidence="4" type="ORF">WKR92_03590</name>
</gene>
<keyword evidence="2" id="KW-0732">Signal</keyword>
<reference evidence="4 5" key="1">
    <citation type="submission" date="2024-04" db="EMBL/GenBank/DDBJ databases">
        <title>Albibacterium profundi sp. nov., isolated from sediment of the Challenger Deep of Mariana Trench.</title>
        <authorList>
            <person name="Wang Y."/>
        </authorList>
    </citation>
    <scope>NUCLEOTIDE SEQUENCE [LARGE SCALE GENOMIC DNA]</scope>
    <source>
        <strain evidence="4 5">RHL897</strain>
    </source>
</reference>
<dbReference type="PANTHER" id="PTHR45431:SF3">
    <property type="entry name" value="RHODANESE-LIKE DOMAIN-CONTAINING PROTEIN 15, CHLOROPLASTIC"/>
    <property type="match status" value="1"/>
</dbReference>